<evidence type="ECO:0000313" key="8">
    <source>
        <dbReference type="EMBL" id="SFL06203.1"/>
    </source>
</evidence>
<dbReference type="Gene3D" id="3.30.43.10">
    <property type="entry name" value="Uridine Diphospho-n-acetylenolpyruvylglucosamine Reductase, domain 2"/>
    <property type="match status" value="1"/>
</dbReference>
<dbReference type="InterPro" id="IPR050416">
    <property type="entry name" value="FAD-linked_Oxidoreductase"/>
</dbReference>
<keyword evidence="3" id="KW-0285">Flavoprotein</keyword>
<organism evidence="8 9">
    <name type="scientific">Methylorubrum salsuginis</name>
    <dbReference type="NCBI Taxonomy" id="414703"/>
    <lineage>
        <taxon>Bacteria</taxon>
        <taxon>Pseudomonadati</taxon>
        <taxon>Pseudomonadota</taxon>
        <taxon>Alphaproteobacteria</taxon>
        <taxon>Hyphomicrobiales</taxon>
        <taxon>Methylobacteriaceae</taxon>
        <taxon>Methylorubrum</taxon>
    </lineage>
</organism>
<feature type="region of interest" description="Disordered" evidence="6">
    <location>
        <begin position="506"/>
        <end position="530"/>
    </location>
</feature>
<dbReference type="Gene3D" id="3.30.465.10">
    <property type="match status" value="1"/>
</dbReference>
<name>A0A1I4ELY3_9HYPH</name>
<evidence type="ECO:0000256" key="1">
    <source>
        <dbReference type="ARBA" id="ARBA00001974"/>
    </source>
</evidence>
<dbReference type="GO" id="GO:0016491">
    <property type="term" value="F:oxidoreductase activity"/>
    <property type="evidence" value="ECO:0007669"/>
    <property type="project" value="UniProtKB-KW"/>
</dbReference>
<dbReference type="PANTHER" id="PTHR42973">
    <property type="entry name" value="BINDING OXIDOREDUCTASE, PUTATIVE (AFU_ORTHOLOGUE AFUA_1G17690)-RELATED"/>
    <property type="match status" value="1"/>
</dbReference>
<dbReference type="InterPro" id="IPR012951">
    <property type="entry name" value="BBE"/>
</dbReference>
<feature type="domain" description="FAD-binding PCMH-type" evidence="7">
    <location>
        <begin position="75"/>
        <end position="246"/>
    </location>
</feature>
<dbReference type="Gene3D" id="3.40.462.20">
    <property type="match status" value="1"/>
</dbReference>
<comment type="similarity">
    <text evidence="2">Belongs to the oxygen-dependent FAD-linked oxidoreductase family.</text>
</comment>
<evidence type="ECO:0000256" key="4">
    <source>
        <dbReference type="ARBA" id="ARBA00022827"/>
    </source>
</evidence>
<gene>
    <name evidence="8" type="ORF">SAMN04488125_10853</name>
</gene>
<accession>A0A1I4ELY3</accession>
<dbReference type="SUPFAM" id="SSF56176">
    <property type="entry name" value="FAD-binding/transporter-associated domain-like"/>
    <property type="match status" value="1"/>
</dbReference>
<dbReference type="STRING" id="414703.SAMN04488125_10853"/>
<dbReference type="InterPro" id="IPR036318">
    <property type="entry name" value="FAD-bd_PCMH-like_sf"/>
</dbReference>
<evidence type="ECO:0000256" key="3">
    <source>
        <dbReference type="ARBA" id="ARBA00022630"/>
    </source>
</evidence>
<sequence length="530" mass="57248">MALELRSSRRNFLAGLGGFAAATRLMPVPALAFEAGRCPPPSAWRDLARAVKGGVLRPEDPFFADTCRPNNLRYGATLPAGIARCVGAQDVQACLRWVTAQGMPFAVRSGGHNYAGFSTTPGLLIDMSRMAGVAPVAGSDSLVTVQGGTLNLLAYKQMERLGRTITHGRCDTVGAAGFLLGGGIGFNMRKFGIGADLMRATELVTADGHRVRADATTESDLFWACRGGGGGNFGINTAFTLDTRPVGAVTVFDLTWSKDLPKVLKLLLTELASAPDDFGSKIAVTIPSRPEGCAPGPVTLSILGQLHGSTHALKDIFKSTWEMVDTGRSQIKADVPYWQGQDFLTETTFPYYYQEKSSYMRAASIGDEAIAAMFDWAEKMPATSMPVCFKFFQVGGAIDRVGRTDTAYVHRGADWLFTVEANWWSPTDSTLQVAQALDWQQRFYDDVNRRTGAVGAFQNFSDPSLADWQGAYYGENLARLSEVKRAVDPGMLFTFAQAIRPAETARIGRNPSPALPGGARREAEAVERLP</sequence>
<dbReference type="PROSITE" id="PS51318">
    <property type="entry name" value="TAT"/>
    <property type="match status" value="1"/>
</dbReference>
<dbReference type="InterPro" id="IPR016169">
    <property type="entry name" value="FAD-bd_PCMH_sub2"/>
</dbReference>
<dbReference type="PROSITE" id="PS51387">
    <property type="entry name" value="FAD_PCMH"/>
    <property type="match status" value="1"/>
</dbReference>
<dbReference type="GO" id="GO:0071949">
    <property type="term" value="F:FAD binding"/>
    <property type="evidence" value="ECO:0007669"/>
    <property type="project" value="InterPro"/>
</dbReference>
<keyword evidence="5" id="KW-0560">Oxidoreductase</keyword>
<dbReference type="InterPro" id="IPR006311">
    <property type="entry name" value="TAT_signal"/>
</dbReference>
<keyword evidence="4" id="KW-0274">FAD</keyword>
<keyword evidence="9" id="KW-1185">Reference proteome</keyword>
<proteinExistence type="inferred from homology"/>
<dbReference type="InterPro" id="IPR006094">
    <property type="entry name" value="Oxid_FAD_bind_N"/>
</dbReference>
<feature type="compositionally biased region" description="Basic and acidic residues" evidence="6">
    <location>
        <begin position="519"/>
        <end position="530"/>
    </location>
</feature>
<dbReference type="Pfam" id="PF08031">
    <property type="entry name" value="BBE"/>
    <property type="match status" value="1"/>
</dbReference>
<dbReference type="AlphaFoldDB" id="A0A1I4ELY3"/>
<evidence type="ECO:0000256" key="2">
    <source>
        <dbReference type="ARBA" id="ARBA00005466"/>
    </source>
</evidence>
<dbReference type="EMBL" id="FOSV01000008">
    <property type="protein sequence ID" value="SFL06203.1"/>
    <property type="molecule type" value="Genomic_DNA"/>
</dbReference>
<dbReference type="Proteomes" id="UP000198804">
    <property type="component" value="Unassembled WGS sequence"/>
</dbReference>
<dbReference type="PANTHER" id="PTHR42973:SF39">
    <property type="entry name" value="FAD-BINDING PCMH-TYPE DOMAIN-CONTAINING PROTEIN"/>
    <property type="match status" value="1"/>
</dbReference>
<comment type="cofactor">
    <cofactor evidence="1">
        <name>FAD</name>
        <dbReference type="ChEBI" id="CHEBI:57692"/>
    </cofactor>
</comment>
<evidence type="ECO:0000259" key="7">
    <source>
        <dbReference type="PROSITE" id="PS51387"/>
    </source>
</evidence>
<dbReference type="InterPro" id="IPR016166">
    <property type="entry name" value="FAD-bd_PCMH"/>
</dbReference>
<protein>
    <submittedName>
        <fullName evidence="8">FAD/FMN-containing dehydrogenase</fullName>
    </submittedName>
</protein>
<dbReference type="Pfam" id="PF01565">
    <property type="entry name" value="FAD_binding_4"/>
    <property type="match status" value="1"/>
</dbReference>
<evidence type="ECO:0000256" key="6">
    <source>
        <dbReference type="SAM" id="MobiDB-lite"/>
    </source>
</evidence>
<dbReference type="InterPro" id="IPR016167">
    <property type="entry name" value="FAD-bd_PCMH_sub1"/>
</dbReference>
<reference evidence="9" key="1">
    <citation type="submission" date="2016-10" db="EMBL/GenBank/DDBJ databases">
        <authorList>
            <person name="Varghese N."/>
            <person name="Submissions S."/>
        </authorList>
    </citation>
    <scope>NUCLEOTIDE SEQUENCE [LARGE SCALE GENOMIC DNA]</scope>
    <source>
        <strain evidence="9">CGMCC 1.6474</strain>
    </source>
</reference>
<evidence type="ECO:0000313" key="9">
    <source>
        <dbReference type="Proteomes" id="UP000198804"/>
    </source>
</evidence>
<evidence type="ECO:0000256" key="5">
    <source>
        <dbReference type="ARBA" id="ARBA00023002"/>
    </source>
</evidence>